<feature type="non-terminal residue" evidence="3">
    <location>
        <position position="1"/>
    </location>
</feature>
<keyword evidence="2" id="KW-0175">Coiled coil</keyword>
<evidence type="ECO:0000256" key="1">
    <source>
        <dbReference type="ARBA" id="ARBA00004196"/>
    </source>
</evidence>
<dbReference type="PANTHER" id="PTHR32347">
    <property type="entry name" value="EFFLUX SYSTEM COMPONENT YKNX-RELATED"/>
    <property type="match status" value="1"/>
</dbReference>
<sequence>AGGVASAERQRFAATRAGAERAEAEATLERMLNPRPEDVAVAEAELAAAEAAVVKARADAALSRLRSPIAGTVLRIIARLGERIGDDGVMEIGDLSRLDVVADVYETDLPRIRLGASAEILVPGESRRFAATVREIGWQVRRAPQAATDPVAAVDARTVAVRLALDEPGRRALERRSNMQVQVAIRP</sequence>
<gene>
    <name evidence="3" type="ORF">GXW71_34410</name>
</gene>
<accession>A0ABS5FA94</accession>
<organism evidence="3 4">
    <name type="scientific">Plastoroseomonas hellenica</name>
    <dbReference type="NCBI Taxonomy" id="2687306"/>
    <lineage>
        <taxon>Bacteria</taxon>
        <taxon>Pseudomonadati</taxon>
        <taxon>Pseudomonadota</taxon>
        <taxon>Alphaproteobacteria</taxon>
        <taxon>Acetobacterales</taxon>
        <taxon>Acetobacteraceae</taxon>
        <taxon>Plastoroseomonas</taxon>
    </lineage>
</organism>
<dbReference type="EMBL" id="JAAGBB010000127">
    <property type="protein sequence ID" value="MBR0669486.1"/>
    <property type="molecule type" value="Genomic_DNA"/>
</dbReference>
<dbReference type="Gene3D" id="2.40.30.170">
    <property type="match status" value="1"/>
</dbReference>
<dbReference type="RefSeq" id="WP_211858560.1">
    <property type="nucleotide sequence ID" value="NZ_JAAGBB010000127.1"/>
</dbReference>
<dbReference type="SUPFAM" id="SSF111369">
    <property type="entry name" value="HlyD-like secretion proteins"/>
    <property type="match status" value="1"/>
</dbReference>
<protein>
    <submittedName>
        <fullName evidence="3">HlyD family efflux transporter periplasmic adaptor subunit</fullName>
    </submittedName>
</protein>
<dbReference type="InterPro" id="IPR014315">
    <property type="entry name" value="ABC_heterocyst_DevB"/>
</dbReference>
<dbReference type="NCBIfam" id="TIGR02971">
    <property type="entry name" value="heterocyst_DevB"/>
    <property type="match status" value="1"/>
</dbReference>
<comment type="caution">
    <text evidence="3">The sequence shown here is derived from an EMBL/GenBank/DDBJ whole genome shotgun (WGS) entry which is preliminary data.</text>
</comment>
<evidence type="ECO:0000256" key="2">
    <source>
        <dbReference type="ARBA" id="ARBA00023054"/>
    </source>
</evidence>
<keyword evidence="4" id="KW-1185">Reference proteome</keyword>
<dbReference type="Proteomes" id="UP001196870">
    <property type="component" value="Unassembled WGS sequence"/>
</dbReference>
<dbReference type="InterPro" id="IPR050465">
    <property type="entry name" value="UPF0194_transport"/>
</dbReference>
<evidence type="ECO:0000313" key="4">
    <source>
        <dbReference type="Proteomes" id="UP001196870"/>
    </source>
</evidence>
<proteinExistence type="predicted"/>
<name>A0ABS5FA94_9PROT</name>
<reference evidence="4" key="1">
    <citation type="journal article" date="2021" name="Syst. Appl. Microbiol.">
        <title>Roseomonas hellenica sp. nov., isolated from roots of wild-growing Alkanna tinctoria.</title>
        <authorList>
            <person name="Rat A."/>
            <person name="Naranjo H.D."/>
            <person name="Lebbe L."/>
            <person name="Cnockaert M."/>
            <person name="Krigas N."/>
            <person name="Grigoriadou K."/>
            <person name="Maloupa E."/>
            <person name="Willems A."/>
        </authorList>
    </citation>
    <scope>NUCLEOTIDE SEQUENCE [LARGE SCALE GENOMIC DNA]</scope>
    <source>
        <strain evidence="4">LMG 31523</strain>
    </source>
</reference>
<evidence type="ECO:0000313" key="3">
    <source>
        <dbReference type="EMBL" id="MBR0669486.1"/>
    </source>
</evidence>
<comment type="subcellular location">
    <subcellularLocation>
        <location evidence="1">Cell envelope</location>
    </subcellularLocation>
</comment>
<dbReference type="PANTHER" id="PTHR32347:SF27">
    <property type="entry name" value="RND EFFLUX PUMP MEMBRANE FUSION PROTEIN BARREL-SANDWICH DOMAIN-CONTAINING PROTEIN"/>
    <property type="match status" value="1"/>
</dbReference>